<evidence type="ECO:0000313" key="6">
    <source>
        <dbReference type="Proteomes" id="UP000052976"/>
    </source>
</evidence>
<feature type="compositionally biased region" description="Low complexity" evidence="3">
    <location>
        <begin position="402"/>
        <end position="413"/>
    </location>
</feature>
<evidence type="ECO:0000256" key="3">
    <source>
        <dbReference type="SAM" id="MobiDB-lite"/>
    </source>
</evidence>
<feature type="region of interest" description="Disordered" evidence="3">
    <location>
        <begin position="465"/>
        <end position="543"/>
    </location>
</feature>
<feature type="region of interest" description="Disordered" evidence="3">
    <location>
        <begin position="746"/>
        <end position="779"/>
    </location>
</feature>
<dbReference type="GO" id="GO:0007165">
    <property type="term" value="P:signal transduction"/>
    <property type="evidence" value="ECO:0007669"/>
    <property type="project" value="InterPro"/>
</dbReference>
<feature type="coiled-coil region" evidence="2">
    <location>
        <begin position="959"/>
        <end position="986"/>
    </location>
</feature>
<dbReference type="Gene3D" id="1.10.555.10">
    <property type="entry name" value="Rho GTPase activation protein"/>
    <property type="match status" value="1"/>
</dbReference>
<dbReference type="SUPFAM" id="SSF48350">
    <property type="entry name" value="GTPase activation domain, GAP"/>
    <property type="match status" value="1"/>
</dbReference>
<dbReference type="EMBL" id="KK719673">
    <property type="protein sequence ID" value="KFO64922.1"/>
    <property type="molecule type" value="Genomic_DNA"/>
</dbReference>
<dbReference type="STRING" id="85066.A0A091F7U1"/>
<feature type="compositionally biased region" description="Basic and acidic residues" evidence="3">
    <location>
        <begin position="421"/>
        <end position="436"/>
    </location>
</feature>
<proteinExistence type="inferred from homology"/>
<dbReference type="PANTHER" id="PTHR15904:SF18">
    <property type="entry name" value="PROTEIN FAM13A"/>
    <property type="match status" value="1"/>
</dbReference>
<dbReference type="SMART" id="SM00324">
    <property type="entry name" value="RhoGAP"/>
    <property type="match status" value="1"/>
</dbReference>
<protein>
    <submittedName>
        <fullName evidence="5">Protein FAM13A</fullName>
    </submittedName>
</protein>
<keyword evidence="2" id="KW-0175">Coiled coil</keyword>
<evidence type="ECO:0000256" key="1">
    <source>
        <dbReference type="ARBA" id="ARBA00007549"/>
    </source>
</evidence>
<dbReference type="Pfam" id="PF00620">
    <property type="entry name" value="RhoGAP"/>
    <property type="match status" value="1"/>
</dbReference>
<gene>
    <name evidence="5" type="ORF">N302_06127</name>
</gene>
<dbReference type="Proteomes" id="UP000052976">
    <property type="component" value="Unassembled WGS sequence"/>
</dbReference>
<feature type="region of interest" description="Disordered" evidence="3">
    <location>
        <begin position="641"/>
        <end position="673"/>
    </location>
</feature>
<feature type="compositionally biased region" description="Polar residues" evidence="3">
    <location>
        <begin position="748"/>
        <end position="759"/>
    </location>
</feature>
<accession>A0A091F7U1</accession>
<feature type="region of interest" description="Disordered" evidence="3">
    <location>
        <begin position="389"/>
        <end position="436"/>
    </location>
</feature>
<feature type="non-terminal residue" evidence="5">
    <location>
        <position position="1034"/>
    </location>
</feature>
<feature type="non-terminal residue" evidence="5">
    <location>
        <position position="1"/>
    </location>
</feature>
<dbReference type="InterPro" id="IPR008936">
    <property type="entry name" value="Rho_GTPase_activation_prot"/>
</dbReference>
<evidence type="ECO:0000256" key="2">
    <source>
        <dbReference type="SAM" id="Coils"/>
    </source>
</evidence>
<name>A0A091F7U1_CORBR</name>
<feature type="compositionally biased region" description="Basic and acidic residues" evidence="3">
    <location>
        <begin position="761"/>
        <end position="776"/>
    </location>
</feature>
<keyword evidence="6" id="KW-1185">Reference proteome</keyword>
<feature type="compositionally biased region" description="Basic and acidic residues" evidence="3">
    <location>
        <begin position="517"/>
        <end position="527"/>
    </location>
</feature>
<feature type="compositionally biased region" description="Polar residues" evidence="3">
    <location>
        <begin position="480"/>
        <end position="503"/>
    </location>
</feature>
<dbReference type="AlphaFoldDB" id="A0A091F7U1"/>
<reference evidence="5 6" key="1">
    <citation type="submission" date="2014-04" db="EMBL/GenBank/DDBJ databases">
        <title>Genome evolution of avian class.</title>
        <authorList>
            <person name="Zhang G."/>
            <person name="Li C."/>
        </authorList>
    </citation>
    <scope>NUCLEOTIDE SEQUENCE [LARGE SCALE GENOMIC DNA]</scope>
    <source>
        <strain evidence="5">BGI_N302</strain>
    </source>
</reference>
<feature type="domain" description="Rho-GAP" evidence="4">
    <location>
        <begin position="37"/>
        <end position="226"/>
    </location>
</feature>
<dbReference type="PANTHER" id="PTHR15904">
    <property type="entry name" value="FAM13"/>
    <property type="match status" value="1"/>
</dbReference>
<dbReference type="PROSITE" id="PS50238">
    <property type="entry name" value="RHOGAP"/>
    <property type="match status" value="1"/>
</dbReference>
<dbReference type="InterPro" id="IPR000198">
    <property type="entry name" value="RhoGAP_dom"/>
</dbReference>
<dbReference type="InterPro" id="IPR039102">
    <property type="entry name" value="FAM13"/>
</dbReference>
<sequence>SFKQNKSAVRLKEDMKKIAVLPLNKQRDTACPKVFGVSLLELQQQGLSKNGIPIVVWNIVEYLTQHGMTQEGLFRVNGSMKMVEQLRLQYERGEEVELVKDGDVYSAASLLKLFLRELPDGIITSALHPRFIQLYQDSRNDMQKESYLKELLKELPDAHYCLLKYLCQFLIKVAEHHVENRMNLCNLATVFGPNCFHVPSGFEGIKEQEICNRIMTKMLENYNTLFELEGLKKDEEKPVCEELARIILVKVSISNISFSYSKSIIQAYFRLQFRNPLDKWKADSCMTKPPTERPNQTCLLPQPGQSDGIPRVSLQLTDSGSCGKEMDLADEISFVNNDVFFSSSQEDERPMSPFYVSAHVSQVSSNVPATGEYLEKTIRSAVEQHLFDVHGSGGQSSEDSESGTSSASSNVSARQRRRHHKEQEEARRNRDMEVVNKENIPSGFSSLEDCILAAQDVEKLQDAGSGYLSERNKSKRQKSSTKLSELNDNQDSPVSMESFSSSKPIDRTGPDDMEILSEERKSKRKISDGNTELSTPMGLDMKIQEHPSMPENKLQRNQDADDQENSFVSEVPRLDLTSLCDDNNWEEPIPALSSWQRDSLDSDEARLSPQAGRLIRQLLDEDSDPMLSPRFYAYGQSQQYLDDTEVPPSPPNSHSFMRRRSSSLGSYEDDREDLTPAQLTRRIQGLKKKIRRFEDKFEEERKYRPSHSDKAANPEVLKWTNDLAKFRKQLKETKLKISEEDLGPVVRQRSNTLPKSFGSQLEKEDDKKQELSDKSAKPAVEVTLDSIQKKLQEKRAETNRPEDIKDMTRDQIAAEKVALQKALLYYEGIHGRPVTKNERQVMKPLYDRYRLVKQILSRANTIPIIGSPSSKRRSPLLQPIIEGETASFFKEIKEEEEGSEEDSSVKPDFTITMRTDFSVRSFLDQLEDDADGFVSPVDDKMPSRSSQDMGLSNLHEASIPELLEQLQEVREEKKRIRKKLRDFEDNFFRQNGRNVQKEDRTPMAEEYNEYKQVKAKLRLLEVLISKRDISSKIM</sequence>
<organism evidence="5 6">
    <name type="scientific">Corvus brachyrhynchos</name>
    <name type="common">American crow</name>
    <dbReference type="NCBI Taxonomy" id="85066"/>
    <lineage>
        <taxon>Eukaryota</taxon>
        <taxon>Metazoa</taxon>
        <taxon>Chordata</taxon>
        <taxon>Craniata</taxon>
        <taxon>Vertebrata</taxon>
        <taxon>Euteleostomi</taxon>
        <taxon>Archelosauria</taxon>
        <taxon>Archosauria</taxon>
        <taxon>Dinosauria</taxon>
        <taxon>Saurischia</taxon>
        <taxon>Theropoda</taxon>
        <taxon>Coelurosauria</taxon>
        <taxon>Aves</taxon>
        <taxon>Neognathae</taxon>
        <taxon>Neoaves</taxon>
        <taxon>Telluraves</taxon>
        <taxon>Australaves</taxon>
        <taxon>Passeriformes</taxon>
        <taxon>Corvoidea</taxon>
        <taxon>Corvidae</taxon>
        <taxon>Corvus</taxon>
    </lineage>
</organism>
<dbReference type="Pfam" id="PF26116">
    <property type="entry name" value="FAM13A"/>
    <property type="match status" value="1"/>
</dbReference>
<dbReference type="InterPro" id="IPR059029">
    <property type="entry name" value="FAM13A_dom"/>
</dbReference>
<evidence type="ECO:0000313" key="5">
    <source>
        <dbReference type="EMBL" id="KFO64922.1"/>
    </source>
</evidence>
<comment type="similarity">
    <text evidence="1">Belongs to the FAM13 family.</text>
</comment>
<evidence type="ECO:0000259" key="4">
    <source>
        <dbReference type="PROSITE" id="PS50238"/>
    </source>
</evidence>